<dbReference type="RefSeq" id="WP_341442293.1">
    <property type="nucleotide sequence ID" value="NZ_JBBPCN010000001.1"/>
</dbReference>
<sequence>MRTLSTLAQVHWRIQLVCHMFGVDVPWQGDEVSSPVWAVLLAVWDVVGPWVHGAVDLLIAWLQLF</sequence>
<proteinExistence type="predicted"/>
<evidence type="ECO:0000313" key="1">
    <source>
        <dbReference type="EMBL" id="MEK8073217.1"/>
    </source>
</evidence>
<organism evidence="1 2">
    <name type="scientific">Rhodococcus navarretei</name>
    <dbReference type="NCBI Taxonomy" id="3128981"/>
    <lineage>
        <taxon>Bacteria</taxon>
        <taxon>Bacillati</taxon>
        <taxon>Actinomycetota</taxon>
        <taxon>Actinomycetes</taxon>
        <taxon>Mycobacteriales</taxon>
        <taxon>Nocardiaceae</taxon>
        <taxon>Rhodococcus</taxon>
    </lineage>
</organism>
<reference evidence="1 2" key="1">
    <citation type="submission" date="2024-03" db="EMBL/GenBank/DDBJ databases">
        <title>Rhodococcus navarretei sp. nov. and Pseudarthrobacter quantumdoti sp. nov., two new species with the ability to biosynthesize Quantum Dots isolated from soil samples at Union Glacier, Antarctica.</title>
        <authorList>
            <person name="Vargas M."/>
        </authorList>
    </citation>
    <scope>NUCLEOTIDE SEQUENCE [LARGE SCALE GENOMIC DNA]</scope>
    <source>
        <strain evidence="1 2">EXRC-4A-4</strain>
    </source>
</reference>
<dbReference type="EMBL" id="JBBPCN010000001">
    <property type="protein sequence ID" value="MEK8073217.1"/>
    <property type="molecule type" value="Genomic_DNA"/>
</dbReference>
<protein>
    <submittedName>
        <fullName evidence="1">Uncharacterized protein</fullName>
    </submittedName>
</protein>
<keyword evidence="2" id="KW-1185">Reference proteome</keyword>
<dbReference type="Proteomes" id="UP001456513">
    <property type="component" value="Unassembled WGS sequence"/>
</dbReference>
<comment type="caution">
    <text evidence="1">The sequence shown here is derived from an EMBL/GenBank/DDBJ whole genome shotgun (WGS) entry which is preliminary data.</text>
</comment>
<evidence type="ECO:0000313" key="2">
    <source>
        <dbReference type="Proteomes" id="UP001456513"/>
    </source>
</evidence>
<accession>A0ABU9D0U3</accession>
<name>A0ABU9D0U3_9NOCA</name>
<gene>
    <name evidence="1" type="ORF">AABD04_20430</name>
</gene>